<dbReference type="Pfam" id="PF09958">
    <property type="entry name" value="DUF2192"/>
    <property type="match status" value="1"/>
</dbReference>
<reference evidence="1" key="1">
    <citation type="journal article" date="2020" name="mSystems">
        <title>Genome- and Community-Level Interaction Insights into Carbon Utilization and Element Cycling Functions of Hydrothermarchaeota in Hydrothermal Sediment.</title>
        <authorList>
            <person name="Zhou Z."/>
            <person name="Liu Y."/>
            <person name="Xu W."/>
            <person name="Pan J."/>
            <person name="Luo Z.H."/>
            <person name="Li M."/>
        </authorList>
    </citation>
    <scope>NUCLEOTIDE SEQUENCE [LARGE SCALE GENOMIC DNA]</scope>
    <source>
        <strain evidence="1">SpSt-16</strain>
    </source>
</reference>
<name>A0A7C2VDM6_9CREN</name>
<gene>
    <name evidence="1" type="ORF">ENO77_03175</name>
</gene>
<protein>
    <submittedName>
        <fullName evidence="1">DUF2192 domain-containing protein</fullName>
    </submittedName>
</protein>
<dbReference type="InterPro" id="IPR018693">
    <property type="entry name" value="DUF2192"/>
</dbReference>
<comment type="caution">
    <text evidence="1">The sequence shown here is derived from an EMBL/GenBank/DDBJ whole genome shotgun (WGS) entry which is preliminary data.</text>
</comment>
<dbReference type="EMBL" id="DSGT01000009">
    <property type="protein sequence ID" value="HEW53153.1"/>
    <property type="molecule type" value="Genomic_DNA"/>
</dbReference>
<dbReference type="AlphaFoldDB" id="A0A7C2VDM6"/>
<evidence type="ECO:0000313" key="1">
    <source>
        <dbReference type="EMBL" id="HEW53153.1"/>
    </source>
</evidence>
<proteinExistence type="predicted"/>
<accession>A0A7C2VDM6</accession>
<sequence length="240" mass="27773">MNIKRKRIMALVNAWSRIVKDGVCLRDHAVDILKKSYEEIGVEPIRGSSFSADLYDKDMASLYIVGKWGLGLDKELDKEFLKKLFSVEMMLEEIVEIMQKVSSFDELCKNYAELCQSLDDKFVARVLRFVFTLYYFGFIDRQTFINFMKKSYAVLKPMEETIRRFAKFVIAFEVGRKIAENEVKTKMDLNVAKNAVALELEIPNALPSVGYIIEVARHFFELPQNLTMSLKSENKNESSD</sequence>
<organism evidence="1">
    <name type="scientific">Ignisphaera aggregans</name>
    <dbReference type="NCBI Taxonomy" id="334771"/>
    <lineage>
        <taxon>Archaea</taxon>
        <taxon>Thermoproteota</taxon>
        <taxon>Thermoprotei</taxon>
        <taxon>Desulfurococcales</taxon>
        <taxon>Desulfurococcaceae</taxon>
        <taxon>Ignisphaera</taxon>
    </lineage>
</organism>